<organism evidence="2 3">
    <name type="scientific">Candidatus Roizmanbacteria bacterium CG_4_9_14_0_2_um_filter_39_13</name>
    <dbReference type="NCBI Taxonomy" id="1974839"/>
    <lineage>
        <taxon>Bacteria</taxon>
        <taxon>Candidatus Roizmaniibacteriota</taxon>
    </lineage>
</organism>
<evidence type="ECO:0000313" key="3">
    <source>
        <dbReference type="Proteomes" id="UP000231383"/>
    </source>
</evidence>
<reference evidence="3" key="1">
    <citation type="submission" date="2017-09" db="EMBL/GenBank/DDBJ databases">
        <title>Depth-based differentiation of microbial function through sediment-hosted aquifers and enrichment of novel symbionts in the deep terrestrial subsurface.</title>
        <authorList>
            <person name="Probst A.J."/>
            <person name="Ladd B."/>
            <person name="Jarett J.K."/>
            <person name="Geller-Mcgrath D.E."/>
            <person name="Sieber C.M.K."/>
            <person name="Emerson J.B."/>
            <person name="Anantharaman K."/>
            <person name="Thomas B.C."/>
            <person name="Malmstrom R."/>
            <person name="Stieglmeier M."/>
            <person name="Klingl A."/>
            <person name="Woyke T."/>
            <person name="Ryan C.M."/>
            <person name="Banfield J.F."/>
        </authorList>
    </citation>
    <scope>NUCLEOTIDE SEQUENCE [LARGE SCALE GENOMIC DNA]</scope>
</reference>
<sequence>MNKNILVKLTSIAAAASLLVGVAFAAFTSNQTTITGVVLSSATPALQVYDSGGNWNPTADGNGLGIKEQNMYPGLTGAEHAFYLRNSSDTSVPFGQIVGTVTSADTDWSAYQDNVQMRFGEVTTDTWTGWNNLSWWNATGANFLASQLAGGNTQRQFRVQFYMNPGAPNTLQGSNLDMTLNFVGMTP</sequence>
<keyword evidence="1" id="KW-0732">Signal</keyword>
<proteinExistence type="predicted"/>
<accession>A0A2M8EZQ1</accession>
<dbReference type="Proteomes" id="UP000231383">
    <property type="component" value="Unassembled WGS sequence"/>
</dbReference>
<dbReference type="AlphaFoldDB" id="A0A2M8EZQ1"/>
<name>A0A2M8EZQ1_9BACT</name>
<dbReference type="EMBL" id="PFSC01000085">
    <property type="protein sequence ID" value="PJC32497.1"/>
    <property type="molecule type" value="Genomic_DNA"/>
</dbReference>
<feature type="signal peptide" evidence="1">
    <location>
        <begin position="1"/>
        <end position="25"/>
    </location>
</feature>
<comment type="caution">
    <text evidence="2">The sequence shown here is derived from an EMBL/GenBank/DDBJ whole genome shotgun (WGS) entry which is preliminary data.</text>
</comment>
<protein>
    <submittedName>
        <fullName evidence="2">Uncharacterized protein</fullName>
    </submittedName>
</protein>
<feature type="chain" id="PRO_5014999648" evidence="1">
    <location>
        <begin position="26"/>
        <end position="187"/>
    </location>
</feature>
<evidence type="ECO:0000256" key="1">
    <source>
        <dbReference type="SAM" id="SignalP"/>
    </source>
</evidence>
<gene>
    <name evidence="2" type="ORF">CO051_03125</name>
</gene>
<evidence type="ECO:0000313" key="2">
    <source>
        <dbReference type="EMBL" id="PJC32497.1"/>
    </source>
</evidence>